<dbReference type="InterPro" id="IPR001077">
    <property type="entry name" value="COMT_C"/>
</dbReference>
<dbReference type="EMBL" id="CP070499">
    <property type="protein sequence ID" value="QSB13975.1"/>
    <property type="molecule type" value="Genomic_DNA"/>
</dbReference>
<dbReference type="RefSeq" id="WP_239676094.1">
    <property type="nucleotide sequence ID" value="NZ_CP070499.1"/>
</dbReference>
<sequence length="347" mass="36782">MTGRSLWEMTDLSTPWALRTVVTLGVPDLIADGVREPSELAKQTGADARALARLLRHLAARGVFTEPVPGSFGLTETGEQLRRGHPSRMADWLDTRGAAGRMDEVYAALPAAVRTGAPVYESVHGTPFWAHLAADPALQESFDALMSQGSGDYHPMLADRDWSTAGHVVDVGGGQGELLARLLAEAPQLRGTLFELPGPIAGAGELLTAAGVADRCEVVAGSFFDDPIPAGGDVYLLASVLHNWPDEQVVTILRRVAAAAGTDGRVLIVEGVIDAGADQQWATHLDLKMLILLGGQERTPAHLTELAQQAGLAAAGVSHRDRGPFQLPYAVLEYTVAAAADRRDADR</sequence>
<evidence type="ECO:0000313" key="8">
    <source>
        <dbReference type="Proteomes" id="UP000662857"/>
    </source>
</evidence>
<evidence type="ECO:0000259" key="5">
    <source>
        <dbReference type="Pfam" id="PF00891"/>
    </source>
</evidence>
<organism evidence="7 8">
    <name type="scientific">Natronosporangium hydrolyticum</name>
    <dbReference type="NCBI Taxonomy" id="2811111"/>
    <lineage>
        <taxon>Bacteria</taxon>
        <taxon>Bacillati</taxon>
        <taxon>Actinomycetota</taxon>
        <taxon>Actinomycetes</taxon>
        <taxon>Micromonosporales</taxon>
        <taxon>Micromonosporaceae</taxon>
        <taxon>Natronosporangium</taxon>
    </lineage>
</organism>
<feature type="active site" description="Proton acceptor" evidence="4">
    <location>
        <position position="242"/>
    </location>
</feature>
<name>A0A895YCN4_9ACTN</name>
<dbReference type="GO" id="GO:0008171">
    <property type="term" value="F:O-methyltransferase activity"/>
    <property type="evidence" value="ECO:0007669"/>
    <property type="project" value="InterPro"/>
</dbReference>
<dbReference type="Gene3D" id="1.10.287.1350">
    <property type="match status" value="1"/>
</dbReference>
<accession>A0A895YCN4</accession>
<dbReference type="Pfam" id="PF08100">
    <property type="entry name" value="Dimerisation"/>
    <property type="match status" value="1"/>
</dbReference>
<keyword evidence="1" id="KW-0489">Methyltransferase</keyword>
<dbReference type="InterPro" id="IPR029063">
    <property type="entry name" value="SAM-dependent_MTases_sf"/>
</dbReference>
<dbReference type="InterPro" id="IPR036390">
    <property type="entry name" value="WH_DNA-bd_sf"/>
</dbReference>
<evidence type="ECO:0000256" key="3">
    <source>
        <dbReference type="ARBA" id="ARBA00022691"/>
    </source>
</evidence>
<evidence type="ECO:0008006" key="9">
    <source>
        <dbReference type="Google" id="ProtNLM"/>
    </source>
</evidence>
<dbReference type="CDD" id="cd02440">
    <property type="entry name" value="AdoMet_MTases"/>
    <property type="match status" value="1"/>
</dbReference>
<dbReference type="PANTHER" id="PTHR43712:SF2">
    <property type="entry name" value="O-METHYLTRANSFERASE CICE"/>
    <property type="match status" value="1"/>
</dbReference>
<dbReference type="GO" id="GO:0046983">
    <property type="term" value="F:protein dimerization activity"/>
    <property type="evidence" value="ECO:0007669"/>
    <property type="project" value="InterPro"/>
</dbReference>
<feature type="domain" description="O-methyltransferase dimerisation" evidence="6">
    <location>
        <begin position="14"/>
        <end position="79"/>
    </location>
</feature>
<evidence type="ECO:0000259" key="6">
    <source>
        <dbReference type="Pfam" id="PF08100"/>
    </source>
</evidence>
<dbReference type="GO" id="GO:0032259">
    <property type="term" value="P:methylation"/>
    <property type="evidence" value="ECO:0007669"/>
    <property type="project" value="UniProtKB-KW"/>
</dbReference>
<dbReference type="PANTHER" id="PTHR43712">
    <property type="entry name" value="PUTATIVE (AFU_ORTHOLOGUE AFUA_4G14580)-RELATED"/>
    <property type="match status" value="1"/>
</dbReference>
<dbReference type="Gene3D" id="3.40.50.150">
    <property type="entry name" value="Vaccinia Virus protein VP39"/>
    <property type="match status" value="1"/>
</dbReference>
<keyword evidence="2" id="KW-0808">Transferase</keyword>
<gene>
    <name evidence="7" type="ORF">JQS43_20915</name>
</gene>
<dbReference type="Proteomes" id="UP000662857">
    <property type="component" value="Chromosome"/>
</dbReference>
<evidence type="ECO:0000313" key="7">
    <source>
        <dbReference type="EMBL" id="QSB13975.1"/>
    </source>
</evidence>
<dbReference type="SUPFAM" id="SSF46785">
    <property type="entry name" value="Winged helix' DNA-binding domain"/>
    <property type="match status" value="1"/>
</dbReference>
<keyword evidence="8" id="KW-1185">Reference proteome</keyword>
<dbReference type="PIRSF" id="PIRSF005739">
    <property type="entry name" value="O-mtase"/>
    <property type="match status" value="1"/>
</dbReference>
<dbReference type="SUPFAM" id="SSF53335">
    <property type="entry name" value="S-adenosyl-L-methionine-dependent methyltransferases"/>
    <property type="match status" value="1"/>
</dbReference>
<evidence type="ECO:0000256" key="1">
    <source>
        <dbReference type="ARBA" id="ARBA00022603"/>
    </source>
</evidence>
<dbReference type="InterPro" id="IPR016461">
    <property type="entry name" value="COMT-like"/>
</dbReference>
<reference evidence="7" key="1">
    <citation type="submission" date="2021-02" db="EMBL/GenBank/DDBJ databases">
        <title>Natrosporangium hydrolyticum gen. nov., sp. nov, a haloalkaliphilic actinobacterium from a soda solonchak soil.</title>
        <authorList>
            <person name="Sorokin D.Y."/>
            <person name="Khijniak T.V."/>
            <person name="Zakharycheva A.P."/>
            <person name="Boueva O.V."/>
            <person name="Ariskina E.V."/>
            <person name="Hahnke R.L."/>
            <person name="Bunk B."/>
            <person name="Sproer C."/>
            <person name="Schumann P."/>
            <person name="Evtushenko L.I."/>
            <person name="Kublanov I.V."/>
        </authorList>
    </citation>
    <scope>NUCLEOTIDE SEQUENCE</scope>
    <source>
        <strain evidence="7">DSM 106523</strain>
    </source>
</reference>
<dbReference type="KEGG" id="nhy:JQS43_20915"/>
<evidence type="ECO:0000256" key="4">
    <source>
        <dbReference type="PIRSR" id="PIRSR005739-1"/>
    </source>
</evidence>
<dbReference type="AlphaFoldDB" id="A0A895YCN4"/>
<evidence type="ECO:0000256" key="2">
    <source>
        <dbReference type="ARBA" id="ARBA00022679"/>
    </source>
</evidence>
<feature type="domain" description="O-methyltransferase C-terminal" evidence="5">
    <location>
        <begin position="106"/>
        <end position="312"/>
    </location>
</feature>
<dbReference type="Pfam" id="PF00891">
    <property type="entry name" value="Methyltransf_2"/>
    <property type="match status" value="1"/>
</dbReference>
<dbReference type="InterPro" id="IPR012967">
    <property type="entry name" value="COMT_dimerisation"/>
</dbReference>
<protein>
    <recommendedName>
        <fullName evidence="9">O-methyltransferase</fullName>
    </recommendedName>
</protein>
<keyword evidence="3" id="KW-0949">S-adenosyl-L-methionine</keyword>
<proteinExistence type="predicted"/>
<dbReference type="Gene3D" id="1.10.10.10">
    <property type="entry name" value="Winged helix-like DNA-binding domain superfamily/Winged helix DNA-binding domain"/>
    <property type="match status" value="1"/>
</dbReference>
<dbReference type="InterPro" id="IPR036388">
    <property type="entry name" value="WH-like_DNA-bd_sf"/>
</dbReference>
<dbReference type="PROSITE" id="PS51683">
    <property type="entry name" value="SAM_OMT_II"/>
    <property type="match status" value="1"/>
</dbReference>